<evidence type="ECO:0000256" key="5">
    <source>
        <dbReference type="ARBA" id="ARBA00023163"/>
    </source>
</evidence>
<gene>
    <name evidence="7" type="ORF">E4167_04240</name>
</gene>
<dbReference type="Pfam" id="PF00155">
    <property type="entry name" value="Aminotran_1_2"/>
    <property type="match status" value="1"/>
</dbReference>
<name>A0A4P7Y2S0_PSEVE</name>
<dbReference type="PANTHER" id="PTHR46577:SF1">
    <property type="entry name" value="HTH-TYPE TRANSCRIPTIONAL REGULATORY PROTEIN GABR"/>
    <property type="match status" value="1"/>
</dbReference>
<dbReference type="InterPro" id="IPR015424">
    <property type="entry name" value="PyrdxlP-dep_Trfase"/>
</dbReference>
<dbReference type="SUPFAM" id="SSF46785">
    <property type="entry name" value="Winged helix' DNA-binding domain"/>
    <property type="match status" value="1"/>
</dbReference>
<evidence type="ECO:0000256" key="1">
    <source>
        <dbReference type="ARBA" id="ARBA00005384"/>
    </source>
</evidence>
<dbReference type="InterPro" id="IPR000524">
    <property type="entry name" value="Tscrpt_reg_HTH_GntR"/>
</dbReference>
<dbReference type="EMBL" id="CP039631">
    <property type="protein sequence ID" value="QCG64839.1"/>
    <property type="molecule type" value="Genomic_DNA"/>
</dbReference>
<evidence type="ECO:0000256" key="3">
    <source>
        <dbReference type="ARBA" id="ARBA00023015"/>
    </source>
</evidence>
<comment type="similarity">
    <text evidence="1">In the C-terminal section; belongs to the class-I pyridoxal-phosphate-dependent aminotransferase family.</text>
</comment>
<evidence type="ECO:0000259" key="6">
    <source>
        <dbReference type="PROSITE" id="PS50949"/>
    </source>
</evidence>
<keyword evidence="2" id="KW-0663">Pyridoxal phosphate</keyword>
<feature type="domain" description="HTH gntR-type" evidence="6">
    <location>
        <begin position="13"/>
        <end position="81"/>
    </location>
</feature>
<dbReference type="Gene3D" id="1.10.10.10">
    <property type="entry name" value="Winged helix-like DNA-binding domain superfamily/Winged helix DNA-binding domain"/>
    <property type="match status" value="1"/>
</dbReference>
<dbReference type="Pfam" id="PF00392">
    <property type="entry name" value="GntR"/>
    <property type="match status" value="1"/>
</dbReference>
<dbReference type="GO" id="GO:0003677">
    <property type="term" value="F:DNA binding"/>
    <property type="evidence" value="ECO:0007669"/>
    <property type="project" value="UniProtKB-KW"/>
</dbReference>
<evidence type="ECO:0000313" key="7">
    <source>
        <dbReference type="EMBL" id="QCG64839.1"/>
    </source>
</evidence>
<dbReference type="GO" id="GO:0008483">
    <property type="term" value="F:transaminase activity"/>
    <property type="evidence" value="ECO:0007669"/>
    <property type="project" value="UniProtKB-KW"/>
</dbReference>
<dbReference type="Gene3D" id="3.40.640.10">
    <property type="entry name" value="Type I PLP-dependent aspartate aminotransferase-like (Major domain)"/>
    <property type="match status" value="1"/>
</dbReference>
<sequence length="535" mass="61368">MLERYLHPFEAGRGLQEQLRERLLNAILDGAMPPSEAMPSSRKLSELLKISRNTVVLVYEHLVQDGYLIPSDRRGYFINEKFLHQQLNVSLRASSQKLFDRPDHAPDWGRRMQTESAQMRAIIKPRNWREYRYPFIYGQVEADEQTAVRWRDCARIAAMGAHMRCWVDDQVTLDDPLLVEQIIARVLPKRGIKAGPEEILVTIGTQNSLYMLAQLLGRPGLIMGLEDPGYVDARNIFGLSGCDLRPLRIDGQGLVVDKQLDGCDMLFCTPSHQSPTGVTMPVYRRMELLASARERDFLVIEDDYESEQNYLGSNHPALKSFDDSGRVIYLGSLTKNLLPGLRLGFIAADPELIHELRALRRYIYRHPPSNNQRTLALFLSMGHYDAHARRQRDRLARKWRLISRALAKHLPDCHTSGMAGGSSLWVTGTPELDAWRLQRLVAKRGVLIEPGDIHFLGSERPQYHFRLGFGAIAEELIEPGIVALGEAWREMQASCRLSLPRVCRCRRKAAIVRQTDRRLWPLRRVECSIRRYRFS</sequence>
<protein>
    <submittedName>
        <fullName evidence="7">PLP-dependent aminotransferase family protein</fullName>
    </submittedName>
</protein>
<dbReference type="RefSeq" id="WP_141123026.1">
    <property type="nucleotide sequence ID" value="NZ_CP039631.3"/>
</dbReference>
<evidence type="ECO:0000256" key="4">
    <source>
        <dbReference type="ARBA" id="ARBA00023125"/>
    </source>
</evidence>
<dbReference type="Proteomes" id="UP000298274">
    <property type="component" value="Chromosome"/>
</dbReference>
<dbReference type="GO" id="GO:0030170">
    <property type="term" value="F:pyridoxal phosphate binding"/>
    <property type="evidence" value="ECO:0007669"/>
    <property type="project" value="InterPro"/>
</dbReference>
<dbReference type="InterPro" id="IPR051446">
    <property type="entry name" value="HTH_trans_reg/aminotransferase"/>
</dbReference>
<dbReference type="InterPro" id="IPR004839">
    <property type="entry name" value="Aminotransferase_I/II_large"/>
</dbReference>
<organism evidence="7 8">
    <name type="scientific">Pseudomonas veronii</name>
    <dbReference type="NCBI Taxonomy" id="76761"/>
    <lineage>
        <taxon>Bacteria</taxon>
        <taxon>Pseudomonadati</taxon>
        <taxon>Pseudomonadota</taxon>
        <taxon>Gammaproteobacteria</taxon>
        <taxon>Pseudomonadales</taxon>
        <taxon>Pseudomonadaceae</taxon>
        <taxon>Pseudomonas</taxon>
    </lineage>
</organism>
<dbReference type="PANTHER" id="PTHR46577">
    <property type="entry name" value="HTH-TYPE TRANSCRIPTIONAL REGULATORY PROTEIN GABR"/>
    <property type="match status" value="1"/>
</dbReference>
<dbReference type="PROSITE" id="PS50949">
    <property type="entry name" value="HTH_GNTR"/>
    <property type="match status" value="1"/>
</dbReference>
<dbReference type="InterPro" id="IPR036388">
    <property type="entry name" value="WH-like_DNA-bd_sf"/>
</dbReference>
<dbReference type="CDD" id="cd07377">
    <property type="entry name" value="WHTH_GntR"/>
    <property type="match status" value="1"/>
</dbReference>
<evidence type="ECO:0000256" key="2">
    <source>
        <dbReference type="ARBA" id="ARBA00022898"/>
    </source>
</evidence>
<dbReference type="InterPro" id="IPR015421">
    <property type="entry name" value="PyrdxlP-dep_Trfase_major"/>
</dbReference>
<evidence type="ECO:0000313" key="8">
    <source>
        <dbReference type="Proteomes" id="UP000298274"/>
    </source>
</evidence>
<dbReference type="CDD" id="cd00609">
    <property type="entry name" value="AAT_like"/>
    <property type="match status" value="1"/>
</dbReference>
<keyword evidence="7" id="KW-0808">Transferase</keyword>
<keyword evidence="5" id="KW-0804">Transcription</keyword>
<proteinExistence type="inferred from homology"/>
<dbReference type="InterPro" id="IPR036390">
    <property type="entry name" value="WH_DNA-bd_sf"/>
</dbReference>
<reference evidence="8" key="1">
    <citation type="submission" date="2019-04" db="EMBL/GenBank/DDBJ databases">
        <title>Complete genome sequence of Pseudomonas veronii strain PVy, a versatile degrader capable of using multiple contaminants as sole carbon sources.</title>
        <authorList>
            <person name="Lopez-Echartea E."/>
            <person name="Ridl J."/>
            <person name="Pajer P."/>
            <person name="Strejcek M."/>
            <person name="Suman J."/>
            <person name="Uhlik O."/>
        </authorList>
    </citation>
    <scope>NUCLEOTIDE SEQUENCE [LARGE SCALE GENOMIC DNA]</scope>
    <source>
        <strain evidence="8">Pvy</strain>
    </source>
</reference>
<keyword evidence="4" id="KW-0238">DNA-binding</keyword>
<keyword evidence="7" id="KW-0032">Aminotransferase</keyword>
<dbReference type="GO" id="GO:0003700">
    <property type="term" value="F:DNA-binding transcription factor activity"/>
    <property type="evidence" value="ECO:0007669"/>
    <property type="project" value="InterPro"/>
</dbReference>
<dbReference type="SMART" id="SM00345">
    <property type="entry name" value="HTH_GNTR"/>
    <property type="match status" value="1"/>
</dbReference>
<accession>A0A4P7Y2S0</accession>
<dbReference type="SUPFAM" id="SSF53383">
    <property type="entry name" value="PLP-dependent transferases"/>
    <property type="match status" value="1"/>
</dbReference>
<keyword evidence="3" id="KW-0805">Transcription regulation</keyword>
<dbReference type="AlphaFoldDB" id="A0A4P7Y2S0"/>